<gene>
    <name evidence="1" type="ORF">CU100_09675</name>
</gene>
<dbReference type="Proteomes" id="UP000241158">
    <property type="component" value="Unassembled WGS sequence"/>
</dbReference>
<dbReference type="Pfam" id="PF22758">
    <property type="entry name" value="Phage_cement"/>
    <property type="match status" value="1"/>
</dbReference>
<evidence type="ECO:0000313" key="1">
    <source>
        <dbReference type="EMBL" id="PSH57943.1"/>
    </source>
</evidence>
<organism evidence="1 2">
    <name type="scientific">Phyllobacterium endophyticum</name>
    <dbReference type="NCBI Taxonomy" id="1149773"/>
    <lineage>
        <taxon>Bacteria</taxon>
        <taxon>Pseudomonadati</taxon>
        <taxon>Pseudomonadota</taxon>
        <taxon>Alphaproteobacteria</taxon>
        <taxon>Hyphomicrobiales</taxon>
        <taxon>Phyllobacteriaceae</taxon>
        <taxon>Phyllobacterium</taxon>
    </lineage>
</organism>
<comment type="caution">
    <text evidence="1">The sequence shown here is derived from an EMBL/GenBank/DDBJ whole genome shotgun (WGS) entry which is preliminary data.</text>
</comment>
<evidence type="ECO:0000313" key="2">
    <source>
        <dbReference type="Proteomes" id="UP000241158"/>
    </source>
</evidence>
<keyword evidence="2" id="KW-1185">Reference proteome</keyword>
<proteinExistence type="predicted"/>
<protein>
    <recommendedName>
        <fullName evidence="3">DUF2190 domain-containing protein</fullName>
    </recommendedName>
</protein>
<accession>A0A2P7AUW1</accession>
<dbReference type="AlphaFoldDB" id="A0A2P7AUW1"/>
<dbReference type="InterPro" id="IPR054438">
    <property type="entry name" value="Struct_cement_gp24/gp6"/>
</dbReference>
<dbReference type="RefSeq" id="WP_106716383.1">
    <property type="nucleotide sequence ID" value="NZ_JACHXT010000001.1"/>
</dbReference>
<evidence type="ECO:0008006" key="3">
    <source>
        <dbReference type="Google" id="ProtNLM"/>
    </source>
</evidence>
<dbReference type="EMBL" id="PGGN01000002">
    <property type="protein sequence ID" value="PSH57943.1"/>
    <property type="molecule type" value="Genomic_DNA"/>
</dbReference>
<reference evidence="2" key="1">
    <citation type="submission" date="2017-11" db="EMBL/GenBank/DDBJ databases">
        <authorList>
            <person name="Kuznetsova I."/>
            <person name="Sazanova A."/>
            <person name="Chirak E."/>
            <person name="Safronova V."/>
            <person name="Willems A."/>
        </authorList>
    </citation>
    <scope>NUCLEOTIDE SEQUENCE [LARGE SCALE GENOMIC DNA]</scope>
    <source>
        <strain evidence="2">PEPV15</strain>
    </source>
</reference>
<sequence>MAFPTVSYSRDTPAGYPGMIATTEPHHIISMIVNATSGNIPFGSGVLFDTVEDTVKLPTAIGKFAGVAVVDRTLPFANGEVYKPYDQISVMKNGSIWVTALVAVAQGDPVYMTPTGGFTNVANSAANQLIENAEWASVTSGTNQLARLRLGVTK</sequence>
<dbReference type="OrthoDB" id="7570830at2"/>
<name>A0A2P7AUW1_9HYPH</name>